<feature type="compositionally biased region" description="Gly residues" evidence="1">
    <location>
        <begin position="29"/>
        <end position="40"/>
    </location>
</feature>
<accession>A0A975BU15</accession>
<dbReference type="EMBL" id="CP061800">
    <property type="protein sequence ID" value="QTA91312.1"/>
    <property type="molecule type" value="Genomic_DNA"/>
</dbReference>
<proteinExistence type="predicted"/>
<feature type="region of interest" description="Disordered" evidence="1">
    <location>
        <begin position="23"/>
        <end position="50"/>
    </location>
</feature>
<organism evidence="2 3">
    <name type="scientific">Desulfonema magnum</name>
    <dbReference type="NCBI Taxonomy" id="45655"/>
    <lineage>
        <taxon>Bacteria</taxon>
        <taxon>Pseudomonadati</taxon>
        <taxon>Thermodesulfobacteriota</taxon>
        <taxon>Desulfobacteria</taxon>
        <taxon>Desulfobacterales</taxon>
        <taxon>Desulfococcaceae</taxon>
        <taxon>Desulfonema</taxon>
    </lineage>
</organism>
<dbReference type="Proteomes" id="UP000663722">
    <property type="component" value="Chromosome"/>
</dbReference>
<protein>
    <submittedName>
        <fullName evidence="2">Uncharacterized protein</fullName>
    </submittedName>
</protein>
<dbReference type="AlphaFoldDB" id="A0A975BU15"/>
<evidence type="ECO:0000313" key="2">
    <source>
        <dbReference type="EMBL" id="QTA91312.1"/>
    </source>
</evidence>
<name>A0A975BU15_9BACT</name>
<dbReference type="KEGG" id="dmm:dnm_073760"/>
<gene>
    <name evidence="2" type="ORF">dnm_073760</name>
</gene>
<keyword evidence="3" id="KW-1185">Reference proteome</keyword>
<evidence type="ECO:0000256" key="1">
    <source>
        <dbReference type="SAM" id="MobiDB-lite"/>
    </source>
</evidence>
<sequence>MAVKQFHYNLLISADRNVFGLSQDRQGGRGRNPGFSGGGSDLSWKKSRVSLPRRAQSGNFSIC</sequence>
<evidence type="ECO:0000313" key="3">
    <source>
        <dbReference type="Proteomes" id="UP000663722"/>
    </source>
</evidence>
<reference evidence="2" key="1">
    <citation type="journal article" date="2021" name="Microb. Physiol.">
        <title>Proteogenomic Insights into the Physiology of Marine, Sulfate-Reducing, Filamentous Desulfonema limicola and Desulfonema magnum.</title>
        <authorList>
            <person name="Schnaars V."/>
            <person name="Wohlbrand L."/>
            <person name="Scheve S."/>
            <person name="Hinrichs C."/>
            <person name="Reinhardt R."/>
            <person name="Rabus R."/>
        </authorList>
    </citation>
    <scope>NUCLEOTIDE SEQUENCE</scope>
    <source>
        <strain evidence="2">4be13</strain>
    </source>
</reference>